<dbReference type="PRINTS" id="PR00105">
    <property type="entry name" value="C5METTRFRASE"/>
</dbReference>
<dbReference type="GO" id="GO:0003886">
    <property type="term" value="F:DNA (cytosine-5-)-methyltransferase activity"/>
    <property type="evidence" value="ECO:0007669"/>
    <property type="project" value="UniProtKB-EC"/>
</dbReference>
<evidence type="ECO:0000256" key="7">
    <source>
        <dbReference type="RuleBase" id="RU000416"/>
    </source>
</evidence>
<protein>
    <recommendedName>
        <fullName evidence="1">DNA (cytosine-5-)-methyltransferase</fullName>
        <ecNumber evidence="1">2.1.1.37</ecNumber>
    </recommendedName>
</protein>
<dbReference type="InterPro" id="IPR050390">
    <property type="entry name" value="C5-Methyltransferase"/>
</dbReference>
<dbReference type="Gene3D" id="3.90.120.10">
    <property type="entry name" value="DNA Methylase, subunit A, domain 2"/>
    <property type="match status" value="1"/>
</dbReference>
<evidence type="ECO:0000313" key="9">
    <source>
        <dbReference type="Proteomes" id="UP000512286"/>
    </source>
</evidence>
<evidence type="ECO:0000256" key="4">
    <source>
        <dbReference type="ARBA" id="ARBA00022691"/>
    </source>
</evidence>
<dbReference type="GO" id="GO:0044027">
    <property type="term" value="P:negative regulation of gene expression via chromosomal CpG island methylation"/>
    <property type="evidence" value="ECO:0007669"/>
    <property type="project" value="TreeGrafter"/>
</dbReference>
<proteinExistence type="inferred from homology"/>
<accession>A0A7D6VT43</accession>
<dbReference type="RefSeq" id="WP_181602895.1">
    <property type="nucleotide sequence ID" value="NZ_CP059378.1"/>
</dbReference>
<keyword evidence="5" id="KW-0680">Restriction system</keyword>
<dbReference type="GO" id="GO:0009307">
    <property type="term" value="P:DNA restriction-modification system"/>
    <property type="evidence" value="ECO:0007669"/>
    <property type="project" value="UniProtKB-KW"/>
</dbReference>
<reference evidence="8 9" key="1">
    <citation type="submission" date="2020-07" db="EMBL/GenBank/DDBJ databases">
        <title>Electron transfer.</title>
        <authorList>
            <person name="Huang L."/>
            <person name="Liu X."/>
            <person name="Zhou S."/>
        </authorList>
    </citation>
    <scope>NUCLEOTIDE SEQUENCE [LARGE SCALE GENOMIC DNA]</scope>
    <source>
        <strain evidence="8 9">Lx1</strain>
    </source>
</reference>
<name>A0A7D6VT43_9CLOT</name>
<evidence type="ECO:0000256" key="6">
    <source>
        <dbReference type="PROSITE-ProRule" id="PRU01016"/>
    </source>
</evidence>
<dbReference type="KEGG" id="cint:HZF06_06590"/>
<dbReference type="Pfam" id="PF00145">
    <property type="entry name" value="DNA_methylase"/>
    <property type="match status" value="1"/>
</dbReference>
<evidence type="ECO:0000256" key="1">
    <source>
        <dbReference type="ARBA" id="ARBA00011975"/>
    </source>
</evidence>
<dbReference type="REBASE" id="421939">
    <property type="entry name" value="M1.CinLx1ORF6590P"/>
</dbReference>
<feature type="active site" evidence="6">
    <location>
        <position position="193"/>
    </location>
</feature>
<dbReference type="InterPro" id="IPR029063">
    <property type="entry name" value="SAM-dependent_MTases_sf"/>
</dbReference>
<evidence type="ECO:0000256" key="2">
    <source>
        <dbReference type="ARBA" id="ARBA00022603"/>
    </source>
</evidence>
<gene>
    <name evidence="8" type="ORF">HZF06_06590</name>
</gene>
<dbReference type="EC" id="2.1.1.37" evidence="1"/>
<dbReference type="EMBL" id="CP059378">
    <property type="protein sequence ID" value="QLY81248.1"/>
    <property type="molecule type" value="Genomic_DNA"/>
</dbReference>
<dbReference type="PROSITE" id="PS51679">
    <property type="entry name" value="SAM_MT_C5"/>
    <property type="match status" value="1"/>
</dbReference>
<organism evidence="8 9">
    <name type="scientific">Clostridium intestinale</name>
    <dbReference type="NCBI Taxonomy" id="36845"/>
    <lineage>
        <taxon>Bacteria</taxon>
        <taxon>Bacillati</taxon>
        <taxon>Bacillota</taxon>
        <taxon>Clostridia</taxon>
        <taxon>Eubacteriales</taxon>
        <taxon>Clostridiaceae</taxon>
        <taxon>Clostridium</taxon>
    </lineage>
</organism>
<dbReference type="Gene3D" id="3.40.50.150">
    <property type="entry name" value="Vaccinia Virus protein VP39"/>
    <property type="match status" value="1"/>
</dbReference>
<sequence>MDYITAKEVADKWGISQRRVQVLCTQGKIQGAKRLGWAWAIPCDVEKPKDARTNDEKKRTIWGDSIMNNMLTNENIKKLMLQTAEELERWSPKNNIDIDYDNDAYQVVDLFCGSGGMSIGFAAAGVLYKKFRLIGGFDINTDACKSYEKNFGIPCIQGDVRNLAENDQEYEKFLDKIGYDRKKPTLLIGCAPCQGFSPHRKKNWDEVDERNDLVIAFAKIVKKMKPDCIVMENVPELLSKKYWNYFSTMKKMIEDEGYIVKQSIYNAAAFGVPQERFRSIIIGMKKRFSLPQYLFDKDQYRTVRDAIGELPSISPGEVLDSDEYHKCANHKQSTIDVIKQVPINGGNRPVGIGPKSGYADVYGRLKWDVPSITITGSARNPASGRFVHPEQNRGLTIREAACLQSFPKGFIFEGNFESVFMQIGEAVPPLLSGGIATSILVNLYDETDCSDEDELLITQPVSNSYSSVIAGIKVRR</sequence>
<evidence type="ECO:0000256" key="3">
    <source>
        <dbReference type="ARBA" id="ARBA00022679"/>
    </source>
</evidence>
<dbReference type="SUPFAM" id="SSF53335">
    <property type="entry name" value="S-adenosyl-L-methionine-dependent methyltransferases"/>
    <property type="match status" value="1"/>
</dbReference>
<evidence type="ECO:0000256" key="5">
    <source>
        <dbReference type="ARBA" id="ARBA00022747"/>
    </source>
</evidence>
<dbReference type="AlphaFoldDB" id="A0A7D6VT43"/>
<dbReference type="PANTHER" id="PTHR10629">
    <property type="entry name" value="CYTOSINE-SPECIFIC METHYLTRANSFERASE"/>
    <property type="match status" value="1"/>
</dbReference>
<dbReference type="Proteomes" id="UP000512286">
    <property type="component" value="Chromosome"/>
</dbReference>
<dbReference type="PANTHER" id="PTHR10629:SF52">
    <property type="entry name" value="DNA (CYTOSINE-5)-METHYLTRANSFERASE 1"/>
    <property type="match status" value="1"/>
</dbReference>
<dbReference type="GO" id="GO:0003677">
    <property type="term" value="F:DNA binding"/>
    <property type="evidence" value="ECO:0007669"/>
    <property type="project" value="TreeGrafter"/>
</dbReference>
<evidence type="ECO:0000313" key="8">
    <source>
        <dbReference type="EMBL" id="QLY81248.1"/>
    </source>
</evidence>
<keyword evidence="2 6" id="KW-0489">Methyltransferase</keyword>
<keyword evidence="3 6" id="KW-0808">Transferase</keyword>
<dbReference type="NCBIfam" id="TIGR00675">
    <property type="entry name" value="dcm"/>
    <property type="match status" value="1"/>
</dbReference>
<comment type="similarity">
    <text evidence="6 7">Belongs to the class I-like SAM-binding methyltransferase superfamily. C5-methyltransferase family.</text>
</comment>
<dbReference type="GO" id="GO:0032259">
    <property type="term" value="P:methylation"/>
    <property type="evidence" value="ECO:0007669"/>
    <property type="project" value="UniProtKB-KW"/>
</dbReference>
<keyword evidence="4 6" id="KW-0949">S-adenosyl-L-methionine</keyword>
<dbReference type="InterPro" id="IPR001525">
    <property type="entry name" value="C5_MeTfrase"/>
</dbReference>